<dbReference type="Proteomes" id="UP000814128">
    <property type="component" value="Unassembled WGS sequence"/>
</dbReference>
<evidence type="ECO:0000313" key="1">
    <source>
        <dbReference type="EMBL" id="KAI0031920.1"/>
    </source>
</evidence>
<reference evidence="1" key="2">
    <citation type="journal article" date="2022" name="New Phytol.">
        <title>Evolutionary transition to the ectomycorrhizal habit in the genomes of a hyperdiverse lineage of mushroom-forming fungi.</title>
        <authorList>
            <person name="Looney B."/>
            <person name="Miyauchi S."/>
            <person name="Morin E."/>
            <person name="Drula E."/>
            <person name="Courty P.E."/>
            <person name="Kohler A."/>
            <person name="Kuo A."/>
            <person name="LaButti K."/>
            <person name="Pangilinan J."/>
            <person name="Lipzen A."/>
            <person name="Riley R."/>
            <person name="Andreopoulos W."/>
            <person name="He G."/>
            <person name="Johnson J."/>
            <person name="Nolan M."/>
            <person name="Tritt A."/>
            <person name="Barry K.W."/>
            <person name="Grigoriev I.V."/>
            <person name="Nagy L.G."/>
            <person name="Hibbett D."/>
            <person name="Henrissat B."/>
            <person name="Matheny P.B."/>
            <person name="Labbe J."/>
            <person name="Martin F.M."/>
        </authorList>
    </citation>
    <scope>NUCLEOTIDE SEQUENCE</scope>
    <source>
        <strain evidence="1">EC-137</strain>
    </source>
</reference>
<gene>
    <name evidence="1" type="ORF">K488DRAFT_78795</name>
</gene>
<organism evidence="1 2">
    <name type="scientific">Vararia minispora EC-137</name>
    <dbReference type="NCBI Taxonomy" id="1314806"/>
    <lineage>
        <taxon>Eukaryota</taxon>
        <taxon>Fungi</taxon>
        <taxon>Dikarya</taxon>
        <taxon>Basidiomycota</taxon>
        <taxon>Agaricomycotina</taxon>
        <taxon>Agaricomycetes</taxon>
        <taxon>Russulales</taxon>
        <taxon>Lachnocladiaceae</taxon>
        <taxon>Vararia</taxon>
    </lineage>
</organism>
<reference evidence="1" key="1">
    <citation type="submission" date="2021-02" db="EMBL/GenBank/DDBJ databases">
        <authorList>
            <consortium name="DOE Joint Genome Institute"/>
            <person name="Ahrendt S."/>
            <person name="Looney B.P."/>
            <person name="Miyauchi S."/>
            <person name="Morin E."/>
            <person name="Drula E."/>
            <person name="Courty P.E."/>
            <person name="Chicoki N."/>
            <person name="Fauchery L."/>
            <person name="Kohler A."/>
            <person name="Kuo A."/>
            <person name="Labutti K."/>
            <person name="Pangilinan J."/>
            <person name="Lipzen A."/>
            <person name="Riley R."/>
            <person name="Andreopoulos W."/>
            <person name="He G."/>
            <person name="Johnson J."/>
            <person name="Barry K.W."/>
            <person name="Grigoriev I.V."/>
            <person name="Nagy L."/>
            <person name="Hibbett D."/>
            <person name="Henrissat B."/>
            <person name="Matheny P.B."/>
            <person name="Labbe J."/>
            <person name="Martin F."/>
        </authorList>
    </citation>
    <scope>NUCLEOTIDE SEQUENCE</scope>
    <source>
        <strain evidence="1">EC-137</strain>
    </source>
</reference>
<name>A0ACB8QJQ0_9AGAM</name>
<protein>
    <submittedName>
        <fullName evidence="1">Apolipo protein O-domain-containing protein</fullName>
    </submittedName>
</protein>
<evidence type="ECO:0000313" key="2">
    <source>
        <dbReference type="Proteomes" id="UP000814128"/>
    </source>
</evidence>
<comment type="caution">
    <text evidence="1">The sequence shown here is derived from an EMBL/GenBank/DDBJ whole genome shotgun (WGS) entry which is preliminary data.</text>
</comment>
<accession>A0ACB8QJQ0</accession>
<proteinExistence type="predicted"/>
<sequence>MAQEKASKLDLSIYPLPESEIVVVDSPSVLEQQIGTARRRATAVLRDAQAKVHGVVSEWIGFEHAVEQRVKAIRAPDEFLTPGLLYVGVAALTGSVIARGRFTRFVLPPAFFYFSFDHFLPKTSHNLKEYLGEVETHYFPVFAQKHATARAHTAMSIERLKSGWQSGLETAEEGVGKVVRAVEETTGLKVAEALGKSRTIADKAEVEVEHLVQDLTHNAREGKTEKKPDEAMDTATEVKRQV</sequence>
<dbReference type="EMBL" id="MU273563">
    <property type="protein sequence ID" value="KAI0031920.1"/>
    <property type="molecule type" value="Genomic_DNA"/>
</dbReference>
<keyword evidence="2" id="KW-1185">Reference proteome</keyword>